<gene>
    <name evidence="5" type="ORF">TSIB3V08_LOCUS10866</name>
</gene>
<evidence type="ECO:0000313" key="5">
    <source>
        <dbReference type="EMBL" id="CAD7266852.1"/>
    </source>
</evidence>
<reference evidence="5" key="1">
    <citation type="submission" date="2020-11" db="EMBL/GenBank/DDBJ databases">
        <authorList>
            <person name="Tran Van P."/>
        </authorList>
    </citation>
    <scope>NUCLEOTIDE SEQUENCE</scope>
</reference>
<protein>
    <recommendedName>
        <fullName evidence="4">SH3 domain-containing protein</fullName>
    </recommendedName>
</protein>
<feature type="region of interest" description="Disordered" evidence="3">
    <location>
        <begin position="190"/>
        <end position="242"/>
    </location>
</feature>
<dbReference type="Pfam" id="PF00018">
    <property type="entry name" value="SH3_1"/>
    <property type="match status" value="1"/>
</dbReference>
<evidence type="ECO:0000256" key="3">
    <source>
        <dbReference type="SAM" id="MobiDB-lite"/>
    </source>
</evidence>
<feature type="compositionally biased region" description="Polar residues" evidence="3">
    <location>
        <begin position="226"/>
        <end position="242"/>
    </location>
</feature>
<dbReference type="SUPFAM" id="SSF50044">
    <property type="entry name" value="SH3-domain"/>
    <property type="match status" value="1"/>
</dbReference>
<keyword evidence="1 2" id="KW-0728">SH3 domain</keyword>
<evidence type="ECO:0000256" key="1">
    <source>
        <dbReference type="ARBA" id="ARBA00022443"/>
    </source>
</evidence>
<dbReference type="PANTHER" id="PTHR13357">
    <property type="entry name" value="SH3 ADAPTER PROTEIN SPIN90 NCK INTERACTING PROTEIN WITH SH3 DOMAIN"/>
    <property type="match status" value="1"/>
</dbReference>
<dbReference type="InterPro" id="IPR036028">
    <property type="entry name" value="SH3-like_dom_sf"/>
</dbReference>
<dbReference type="InterPro" id="IPR018556">
    <property type="entry name" value="SPIN90/Ldb17_LRD"/>
</dbReference>
<name>A0A7R9B7A9_TIMSH</name>
<sequence length="719" mass="80916">MGDNEEGKFEMLKAMYDFKATFAKTLSFHENDIFILHHANTKNRNWWQVVNSLGQVGYVPSNYVAPVKVSALCWLEFLRHAIESVHAEEPVSIEREELLSQLLAWRHLAEQTPPPSTNLSPVPSATSYSTANCDSLQEGTRCILKYPDLGFILSELTREECETVGSLSARTPGFILSELSREECETHNIPKRGNLSSVGSLSGQPRVASCPSDTSHCRPPGEPLRSTVSTPRGSLPGSPNSSIRGKITVSTCIDVGPETVYRLVEQLANALVVLSSTPEDGEIEVRISVRDNTQLSHKLSRVAVSVVASNLRDILPPLAAPHLDTILSHLQGPLLVPESIIEETYDARRLRVIFAEMNSCKEDSQQRSWMLHEDESTILDYIRELTSILGLALVILDVLESRLSWITSSTSPNECNIAYNPQTNADASVSRHVMSRDKYHDVVSLTQYYQMETRWSIRQVLLQTFGAMCGLDVAVVRLLLNSVLPMELARDMRSNCRNVTCLTYTALLLTMIFSMGEPMPITHSDHLGVDFVTFLLELVENPPDTDVEEQISDLVLNLVISYNLQFTNTAENTVVKALAQISVAKTFTEKILLLLNREEDPVRIFDHQPAPPHSILKLFVDIFTNERTSTLFYTNDTKVLIDIIVRQLTDLSPGDTRRQQYLELCRVVMRNSSYGDHQHRRDDICKCFTLIFCEESEKSVSDQQLVRNISNEFPQFFKK</sequence>
<dbReference type="InterPro" id="IPR030125">
    <property type="entry name" value="SPIN90/Ldb17"/>
</dbReference>
<dbReference type="Gene3D" id="2.30.30.40">
    <property type="entry name" value="SH3 Domains"/>
    <property type="match status" value="1"/>
</dbReference>
<accession>A0A7R9B7A9</accession>
<dbReference type="GO" id="GO:0006897">
    <property type="term" value="P:endocytosis"/>
    <property type="evidence" value="ECO:0007669"/>
    <property type="project" value="TreeGrafter"/>
</dbReference>
<organism evidence="5">
    <name type="scientific">Timema shepardi</name>
    <name type="common">Walking stick</name>
    <dbReference type="NCBI Taxonomy" id="629360"/>
    <lineage>
        <taxon>Eukaryota</taxon>
        <taxon>Metazoa</taxon>
        <taxon>Ecdysozoa</taxon>
        <taxon>Arthropoda</taxon>
        <taxon>Hexapoda</taxon>
        <taxon>Insecta</taxon>
        <taxon>Pterygota</taxon>
        <taxon>Neoptera</taxon>
        <taxon>Polyneoptera</taxon>
        <taxon>Phasmatodea</taxon>
        <taxon>Timematodea</taxon>
        <taxon>Timematoidea</taxon>
        <taxon>Timematidae</taxon>
        <taxon>Timema</taxon>
    </lineage>
</organism>
<dbReference type="EMBL" id="OC007802">
    <property type="protein sequence ID" value="CAD7266852.1"/>
    <property type="molecule type" value="Genomic_DNA"/>
</dbReference>
<dbReference type="AlphaFoldDB" id="A0A7R9B7A9"/>
<proteinExistence type="predicted"/>
<dbReference type="Pfam" id="PF09431">
    <property type="entry name" value="SPIN90_LRD"/>
    <property type="match status" value="1"/>
</dbReference>
<dbReference type="InterPro" id="IPR001452">
    <property type="entry name" value="SH3_domain"/>
</dbReference>
<feature type="domain" description="SH3" evidence="4">
    <location>
        <begin position="7"/>
        <end position="69"/>
    </location>
</feature>
<evidence type="ECO:0000259" key="4">
    <source>
        <dbReference type="PROSITE" id="PS50002"/>
    </source>
</evidence>
<dbReference type="GO" id="GO:0071933">
    <property type="term" value="F:Arp2/3 complex binding"/>
    <property type="evidence" value="ECO:0007669"/>
    <property type="project" value="TreeGrafter"/>
</dbReference>
<feature type="compositionally biased region" description="Polar residues" evidence="3">
    <location>
        <begin position="194"/>
        <end position="203"/>
    </location>
</feature>
<dbReference type="PROSITE" id="PS50002">
    <property type="entry name" value="SH3"/>
    <property type="match status" value="1"/>
</dbReference>
<evidence type="ECO:0000256" key="2">
    <source>
        <dbReference type="PROSITE-ProRule" id="PRU00192"/>
    </source>
</evidence>
<dbReference type="PANTHER" id="PTHR13357:SF1">
    <property type="entry name" value="NCK-INTERACTING PROTEIN WITH SH3 DOMAIN"/>
    <property type="match status" value="1"/>
</dbReference>
<dbReference type="SMART" id="SM00326">
    <property type="entry name" value="SH3"/>
    <property type="match status" value="1"/>
</dbReference>